<evidence type="ECO:0000313" key="5">
    <source>
        <dbReference type="Proteomes" id="UP000241118"/>
    </source>
</evidence>
<evidence type="ECO:0000256" key="2">
    <source>
        <dbReference type="ARBA" id="ARBA00022777"/>
    </source>
</evidence>
<dbReference type="Pfam" id="PF00294">
    <property type="entry name" value="PfkB"/>
    <property type="match status" value="1"/>
</dbReference>
<keyword evidence="1" id="KW-0808">Transferase</keyword>
<organism evidence="4 5">
    <name type="scientific">Saccharothrix carnea</name>
    <dbReference type="NCBI Taxonomy" id="1280637"/>
    <lineage>
        <taxon>Bacteria</taxon>
        <taxon>Bacillati</taxon>
        <taxon>Actinomycetota</taxon>
        <taxon>Actinomycetes</taxon>
        <taxon>Pseudonocardiales</taxon>
        <taxon>Pseudonocardiaceae</taxon>
        <taxon>Saccharothrix</taxon>
    </lineage>
</organism>
<dbReference type="InterPro" id="IPR011611">
    <property type="entry name" value="PfkB_dom"/>
</dbReference>
<accession>A0A2P8I191</accession>
<dbReference type="CDD" id="cd01942">
    <property type="entry name" value="ribokinase_group_A"/>
    <property type="match status" value="1"/>
</dbReference>
<evidence type="ECO:0000256" key="1">
    <source>
        <dbReference type="ARBA" id="ARBA00022679"/>
    </source>
</evidence>
<dbReference type="InterPro" id="IPR002173">
    <property type="entry name" value="Carboh/pur_kinase_PfkB_CS"/>
</dbReference>
<dbReference type="EMBL" id="PYAX01000014">
    <property type="protein sequence ID" value="PSL52239.1"/>
    <property type="molecule type" value="Genomic_DNA"/>
</dbReference>
<keyword evidence="5" id="KW-1185">Reference proteome</keyword>
<dbReference type="PANTHER" id="PTHR10584">
    <property type="entry name" value="SUGAR KINASE"/>
    <property type="match status" value="1"/>
</dbReference>
<evidence type="ECO:0000313" key="4">
    <source>
        <dbReference type="EMBL" id="PSL52239.1"/>
    </source>
</evidence>
<proteinExistence type="predicted"/>
<dbReference type="SUPFAM" id="SSF53613">
    <property type="entry name" value="Ribokinase-like"/>
    <property type="match status" value="1"/>
</dbReference>
<name>A0A2P8I191_SACCR</name>
<protein>
    <submittedName>
        <fullName evidence="4">Adenosine kinase</fullName>
    </submittedName>
</protein>
<reference evidence="4 5" key="1">
    <citation type="submission" date="2018-03" db="EMBL/GenBank/DDBJ databases">
        <title>Genomic Encyclopedia of Type Strains, Phase III (KMG-III): the genomes of soil and plant-associated and newly described type strains.</title>
        <authorList>
            <person name="Whitman W."/>
        </authorList>
    </citation>
    <scope>NUCLEOTIDE SEQUENCE [LARGE SCALE GENOMIC DNA]</scope>
    <source>
        <strain evidence="4 5">CGMCC 4.7097</strain>
    </source>
</reference>
<feature type="domain" description="Carbohydrate kinase PfkB" evidence="3">
    <location>
        <begin position="11"/>
        <end position="295"/>
    </location>
</feature>
<sequence length="325" mass="34784">MRIAVTGSIATDHLMVYPGRFTEHFISDHLDTVSLSFLVDDLEVRRGGVAANISFGLAQLGVSPVLVGAVGKDFDDYRAWLVGHGVDTRFVRVSPTRHTSRFLCTTDLDQNQIASFYAGAMQEAREIALAPVADGLGGLDLVVVAPNDPEAMVRHTAEARALGLPFAADPSQQLARMDGESVRSLVDGAKYLFTNEYENVLLRQSTGWSADEVVGRVGAWITTLGAEGVRVERSGHPPVTVAAVPVEEEVDPTGVGDAFRAGFLWATWARLGLERACQVGCTIAAAALESIGTQEYKLSRAGVADRVARTYGGEAAAEIESKLRI</sequence>
<dbReference type="InterPro" id="IPR029056">
    <property type="entry name" value="Ribokinase-like"/>
</dbReference>
<dbReference type="RefSeq" id="WP_106619135.1">
    <property type="nucleotide sequence ID" value="NZ_PYAX01000014.1"/>
</dbReference>
<keyword evidence="2 4" id="KW-0418">Kinase</keyword>
<dbReference type="PROSITE" id="PS00583">
    <property type="entry name" value="PFKB_KINASES_1"/>
    <property type="match status" value="1"/>
</dbReference>
<dbReference type="AlphaFoldDB" id="A0A2P8I191"/>
<gene>
    <name evidence="4" type="ORF">B0I31_11466</name>
</gene>
<dbReference type="OrthoDB" id="9779730at2"/>
<comment type="caution">
    <text evidence="4">The sequence shown here is derived from an EMBL/GenBank/DDBJ whole genome shotgun (WGS) entry which is preliminary data.</text>
</comment>
<dbReference type="GO" id="GO:0016301">
    <property type="term" value="F:kinase activity"/>
    <property type="evidence" value="ECO:0007669"/>
    <property type="project" value="UniProtKB-KW"/>
</dbReference>
<dbReference type="Proteomes" id="UP000241118">
    <property type="component" value="Unassembled WGS sequence"/>
</dbReference>
<dbReference type="Gene3D" id="3.40.1190.20">
    <property type="match status" value="1"/>
</dbReference>
<dbReference type="PANTHER" id="PTHR10584:SF166">
    <property type="entry name" value="RIBOKINASE"/>
    <property type="match status" value="1"/>
</dbReference>
<evidence type="ECO:0000259" key="3">
    <source>
        <dbReference type="Pfam" id="PF00294"/>
    </source>
</evidence>